<proteinExistence type="predicted"/>
<dbReference type="OrthoDB" id="9790578at2"/>
<dbReference type="RefSeq" id="WP_145814106.1">
    <property type="nucleotide sequence ID" value="NZ_VIVK01000002.1"/>
</dbReference>
<gene>
    <name evidence="1" type="ORF">FB561_6843</name>
</gene>
<accession>A0A561B8X5</accession>
<dbReference type="EMBL" id="VIVK01000002">
    <property type="protein sequence ID" value="TWD75405.1"/>
    <property type="molecule type" value="Genomic_DNA"/>
</dbReference>
<name>A0A561B8X5_9ACTN</name>
<sequence length="293" mass="33315">MTVFTDQQVLAPHEWEPLAAAHAARVDDLIAGHLARRKRREPHPVEDFLFTYYPTRPNQLRIWHPGPGIRLLGATRYEGKRGYRYAEGAAQLDPDEVTRREDSIRWIRRLLASTLDRPAQFGCFGLHEWAMVYRLEPGEVRHEKWPLRLGSDGTDRVVESHKIGCSHFDAFRFFTAPSRPLNLLQPARETQPQLEQGGCLHANMDLYKWASKLMPFTPSSLVLDCFELAKDIRTLDMRASPYDLSALGYSPVPIETPAGKAEYAAAQRGFAGRARPLRLRLVDLCDELLASIS</sequence>
<evidence type="ECO:0008006" key="3">
    <source>
        <dbReference type="Google" id="ProtNLM"/>
    </source>
</evidence>
<evidence type="ECO:0000313" key="1">
    <source>
        <dbReference type="EMBL" id="TWD75405.1"/>
    </source>
</evidence>
<dbReference type="Proteomes" id="UP000318380">
    <property type="component" value="Unassembled WGS sequence"/>
</dbReference>
<keyword evidence="2" id="KW-1185">Reference proteome</keyword>
<protein>
    <recommendedName>
        <fullName evidence="3">3-methyladenine DNA glycosylase</fullName>
    </recommendedName>
</protein>
<reference evidence="1 2" key="1">
    <citation type="submission" date="2019-06" db="EMBL/GenBank/DDBJ databases">
        <title>Sequencing the genomes of 1000 actinobacteria strains.</title>
        <authorList>
            <person name="Klenk H.-P."/>
        </authorList>
    </citation>
    <scope>NUCLEOTIDE SEQUENCE [LARGE SCALE GENOMIC DNA]</scope>
    <source>
        <strain evidence="1 2">DSM 24683</strain>
    </source>
</reference>
<evidence type="ECO:0000313" key="2">
    <source>
        <dbReference type="Proteomes" id="UP000318380"/>
    </source>
</evidence>
<dbReference type="AlphaFoldDB" id="A0A561B8X5"/>
<comment type="caution">
    <text evidence="1">The sequence shown here is derived from an EMBL/GenBank/DDBJ whole genome shotgun (WGS) entry which is preliminary data.</text>
</comment>
<organism evidence="1 2">
    <name type="scientific">Kribbella amoyensis</name>
    <dbReference type="NCBI Taxonomy" id="996641"/>
    <lineage>
        <taxon>Bacteria</taxon>
        <taxon>Bacillati</taxon>
        <taxon>Actinomycetota</taxon>
        <taxon>Actinomycetes</taxon>
        <taxon>Propionibacteriales</taxon>
        <taxon>Kribbellaceae</taxon>
        <taxon>Kribbella</taxon>
    </lineage>
</organism>